<dbReference type="Pfam" id="PF00561">
    <property type="entry name" value="Abhydrolase_1"/>
    <property type="match status" value="1"/>
</dbReference>
<dbReference type="STRING" id="1392255.A0A2I1BSH0"/>
<dbReference type="Gene3D" id="3.40.50.1820">
    <property type="entry name" value="alpha/beta hydrolase"/>
    <property type="match status" value="1"/>
</dbReference>
<dbReference type="PRINTS" id="PR00111">
    <property type="entry name" value="ABHYDROLASE"/>
</dbReference>
<dbReference type="InterPro" id="IPR029058">
    <property type="entry name" value="AB_hydrolase_fold"/>
</dbReference>
<dbReference type="InterPro" id="IPR000073">
    <property type="entry name" value="AB_hydrolase_1"/>
</dbReference>
<protein>
    <submittedName>
        <fullName evidence="4">Putative alpha/beta fold family hydrolase</fullName>
    </submittedName>
</protein>
<dbReference type="OMA" id="PFEHING"/>
<dbReference type="InterPro" id="IPR050266">
    <property type="entry name" value="AB_hydrolase_sf"/>
</dbReference>
<sequence length="267" mass="29536">MLNDISGLGMIYKMRTVLLHGSTGPILVLVSGYMGIASLWQPLIARLSAKYRCIAHDLRGYGRSSKPESPETYNIPQHAADLDAVLKAAKINEPVTLVTHSMGGNIASAYYLRNPTRVSKIIYTATYYDGKSAKQFFPYEGLTAGVDELSKCVDFYTIMGLDRSIALEAAKWPAHGRRNNASCLVSYDIGDGYNRITVPTLIIYGEDDRTVPVEQGVQPMVDNMPNSRLVLLKSVAHFPPTEAPEEMERLIDSFVGPLSTVQLWKVY</sequence>
<dbReference type="SUPFAM" id="SSF53474">
    <property type="entry name" value="alpha/beta-Hydrolases"/>
    <property type="match status" value="1"/>
</dbReference>
<keyword evidence="2" id="KW-1133">Transmembrane helix</keyword>
<keyword evidence="1 4" id="KW-0378">Hydrolase</keyword>
<proteinExistence type="predicted"/>
<dbReference type="OrthoDB" id="408373at2759"/>
<accession>A0A2I1BSH0</accession>
<dbReference type="Proteomes" id="UP000234474">
    <property type="component" value="Unassembled WGS sequence"/>
</dbReference>
<dbReference type="PANTHER" id="PTHR43798:SF31">
    <property type="entry name" value="AB HYDROLASE SUPERFAMILY PROTEIN YCLE"/>
    <property type="match status" value="1"/>
</dbReference>
<keyword evidence="2" id="KW-0812">Transmembrane</keyword>
<keyword evidence="5" id="KW-1185">Reference proteome</keyword>
<dbReference type="GeneID" id="36539688"/>
<evidence type="ECO:0000313" key="4">
    <source>
        <dbReference type="EMBL" id="PKX88329.1"/>
    </source>
</evidence>
<dbReference type="RefSeq" id="XP_024676924.1">
    <property type="nucleotide sequence ID" value="XM_024832352.1"/>
</dbReference>
<reference evidence="5" key="1">
    <citation type="journal article" date="2018" name="Proc. Natl. Acad. Sci. U.S.A.">
        <title>Linking secondary metabolites to gene clusters through genome sequencing of six diverse Aspergillus species.</title>
        <authorList>
            <person name="Kaerboelling I."/>
            <person name="Vesth T.C."/>
            <person name="Frisvad J.C."/>
            <person name="Nybo J.L."/>
            <person name="Theobald S."/>
            <person name="Kuo A."/>
            <person name="Bowyer P."/>
            <person name="Matsuda Y."/>
            <person name="Mondo S."/>
            <person name="Lyhne E.K."/>
            <person name="Kogle M.E."/>
            <person name="Clum A."/>
            <person name="Lipzen A."/>
            <person name="Salamov A."/>
            <person name="Ngan C.Y."/>
            <person name="Daum C."/>
            <person name="Chiniquy J."/>
            <person name="Barry K."/>
            <person name="LaButti K."/>
            <person name="Haridas S."/>
            <person name="Simmons B.A."/>
            <person name="Magnuson J.K."/>
            <person name="Mortensen U.H."/>
            <person name="Larsen T.O."/>
            <person name="Grigoriev I.V."/>
            <person name="Baker S.E."/>
            <person name="Andersen M.R."/>
        </authorList>
    </citation>
    <scope>NUCLEOTIDE SEQUENCE [LARGE SCALE GENOMIC DNA]</scope>
    <source>
        <strain evidence="5">IBT 16806</strain>
    </source>
</reference>
<evidence type="ECO:0000259" key="3">
    <source>
        <dbReference type="Pfam" id="PF00561"/>
    </source>
</evidence>
<evidence type="ECO:0000313" key="5">
    <source>
        <dbReference type="Proteomes" id="UP000234474"/>
    </source>
</evidence>
<dbReference type="VEuPathDB" id="FungiDB:P174DRAFT_516580"/>
<feature type="transmembrane region" description="Helical" evidence="2">
    <location>
        <begin position="17"/>
        <end position="40"/>
    </location>
</feature>
<keyword evidence="2" id="KW-0472">Membrane</keyword>
<dbReference type="GO" id="GO:0016020">
    <property type="term" value="C:membrane"/>
    <property type="evidence" value="ECO:0007669"/>
    <property type="project" value="TreeGrafter"/>
</dbReference>
<dbReference type="GO" id="GO:0016787">
    <property type="term" value="F:hydrolase activity"/>
    <property type="evidence" value="ECO:0007669"/>
    <property type="project" value="UniProtKB-KW"/>
</dbReference>
<dbReference type="EMBL" id="MSZS01000017">
    <property type="protein sequence ID" value="PKX88329.1"/>
    <property type="molecule type" value="Genomic_DNA"/>
</dbReference>
<comment type="caution">
    <text evidence="4">The sequence shown here is derived from an EMBL/GenBank/DDBJ whole genome shotgun (WGS) entry which is preliminary data.</text>
</comment>
<organism evidence="4 5">
    <name type="scientific">Aspergillus novofumigatus (strain IBT 16806)</name>
    <dbReference type="NCBI Taxonomy" id="1392255"/>
    <lineage>
        <taxon>Eukaryota</taxon>
        <taxon>Fungi</taxon>
        <taxon>Dikarya</taxon>
        <taxon>Ascomycota</taxon>
        <taxon>Pezizomycotina</taxon>
        <taxon>Eurotiomycetes</taxon>
        <taxon>Eurotiomycetidae</taxon>
        <taxon>Eurotiales</taxon>
        <taxon>Aspergillaceae</taxon>
        <taxon>Aspergillus</taxon>
        <taxon>Aspergillus subgen. Fumigati</taxon>
    </lineage>
</organism>
<name>A0A2I1BSH0_ASPN1</name>
<dbReference type="PANTHER" id="PTHR43798">
    <property type="entry name" value="MONOACYLGLYCEROL LIPASE"/>
    <property type="match status" value="1"/>
</dbReference>
<gene>
    <name evidence="4" type="ORF">P174DRAFT_516580</name>
</gene>
<evidence type="ECO:0000256" key="2">
    <source>
        <dbReference type="SAM" id="Phobius"/>
    </source>
</evidence>
<evidence type="ECO:0000256" key="1">
    <source>
        <dbReference type="ARBA" id="ARBA00022801"/>
    </source>
</evidence>
<dbReference type="AlphaFoldDB" id="A0A2I1BSH0"/>
<feature type="domain" description="AB hydrolase-1" evidence="3">
    <location>
        <begin position="25"/>
        <end position="126"/>
    </location>
</feature>